<dbReference type="PANTHER" id="PTHR47957">
    <property type="entry name" value="ATP-DEPENDENT HELICASE HRQ1"/>
    <property type="match status" value="1"/>
</dbReference>
<dbReference type="Pfam" id="PF09369">
    <property type="entry name" value="MZB"/>
    <property type="match status" value="1"/>
</dbReference>
<dbReference type="InterPro" id="IPR055227">
    <property type="entry name" value="HRQ1_WHD"/>
</dbReference>
<dbReference type="InterPro" id="IPR011545">
    <property type="entry name" value="DEAD/DEAH_box_helicase_dom"/>
</dbReference>
<reference evidence="5 6" key="1">
    <citation type="submission" date="2016-10" db="EMBL/GenBank/DDBJ databases">
        <authorList>
            <person name="de Groot N.N."/>
        </authorList>
    </citation>
    <scope>NUCLEOTIDE SEQUENCE [LARGE SCALE GENOMIC DNA]</scope>
    <source>
        <strain evidence="5 6">DSM 16859</strain>
    </source>
</reference>
<dbReference type="SUPFAM" id="SSF52540">
    <property type="entry name" value="P-loop containing nucleoside triphosphate hydrolases"/>
    <property type="match status" value="1"/>
</dbReference>
<dbReference type="InterPro" id="IPR027417">
    <property type="entry name" value="P-loop_NTPase"/>
</dbReference>
<accession>A0A1H9RW18</accession>
<evidence type="ECO:0000259" key="3">
    <source>
        <dbReference type="PROSITE" id="PS51192"/>
    </source>
</evidence>
<dbReference type="EMBL" id="FOGZ01000009">
    <property type="protein sequence ID" value="SER76788.1"/>
    <property type="molecule type" value="Genomic_DNA"/>
</dbReference>
<name>A0A1H9RW18_9ACTN</name>
<dbReference type="Proteomes" id="UP000198815">
    <property type="component" value="Unassembled WGS sequence"/>
</dbReference>
<dbReference type="Pfam" id="PF22982">
    <property type="entry name" value="WHD_HRQ1"/>
    <property type="match status" value="1"/>
</dbReference>
<evidence type="ECO:0000256" key="1">
    <source>
        <dbReference type="ARBA" id="ARBA00022741"/>
    </source>
</evidence>
<proteinExistence type="predicted"/>
<keyword evidence="6" id="KW-1185">Reference proteome</keyword>
<dbReference type="InterPro" id="IPR022307">
    <property type="entry name" value="Helicase_put_actinobac"/>
</dbReference>
<evidence type="ECO:0000313" key="5">
    <source>
        <dbReference type="EMBL" id="SER76788.1"/>
    </source>
</evidence>
<dbReference type="AlphaFoldDB" id="A0A1H9RW18"/>
<keyword evidence="1" id="KW-0547">Nucleotide-binding</keyword>
<organism evidence="5 6">
    <name type="scientific">Propionibacterium cyclohexanicum</name>
    <dbReference type="NCBI Taxonomy" id="64702"/>
    <lineage>
        <taxon>Bacteria</taxon>
        <taxon>Bacillati</taxon>
        <taxon>Actinomycetota</taxon>
        <taxon>Actinomycetes</taxon>
        <taxon>Propionibacteriales</taxon>
        <taxon>Propionibacteriaceae</taxon>
        <taxon>Propionibacterium</taxon>
    </lineage>
</organism>
<dbReference type="PANTHER" id="PTHR47957:SF3">
    <property type="entry name" value="ATP-DEPENDENT HELICASE HRQ1"/>
    <property type="match status" value="1"/>
</dbReference>
<dbReference type="GO" id="GO:0043138">
    <property type="term" value="F:3'-5' DNA helicase activity"/>
    <property type="evidence" value="ECO:0007669"/>
    <property type="project" value="TreeGrafter"/>
</dbReference>
<feature type="domain" description="Helicase C-terminal" evidence="4">
    <location>
        <begin position="322"/>
        <end position="491"/>
    </location>
</feature>
<dbReference type="PROSITE" id="PS51194">
    <property type="entry name" value="HELICASE_CTER"/>
    <property type="match status" value="1"/>
</dbReference>
<dbReference type="GO" id="GO:0003676">
    <property type="term" value="F:nucleic acid binding"/>
    <property type="evidence" value="ECO:0007669"/>
    <property type="project" value="InterPro"/>
</dbReference>
<dbReference type="GO" id="GO:0006289">
    <property type="term" value="P:nucleotide-excision repair"/>
    <property type="evidence" value="ECO:0007669"/>
    <property type="project" value="TreeGrafter"/>
</dbReference>
<dbReference type="CDD" id="cd18797">
    <property type="entry name" value="SF2_C_Hrq"/>
    <property type="match status" value="1"/>
</dbReference>
<dbReference type="GO" id="GO:0005524">
    <property type="term" value="F:ATP binding"/>
    <property type="evidence" value="ECO:0007669"/>
    <property type="project" value="UniProtKB-KW"/>
</dbReference>
<dbReference type="InterPro" id="IPR018973">
    <property type="entry name" value="MZB"/>
</dbReference>
<dbReference type="Pfam" id="PF00271">
    <property type="entry name" value="Helicase_C"/>
    <property type="match status" value="1"/>
</dbReference>
<dbReference type="STRING" id="64702.SAMN05443377_10986"/>
<dbReference type="SMART" id="SM00490">
    <property type="entry name" value="HELICc"/>
    <property type="match status" value="1"/>
</dbReference>
<keyword evidence="2" id="KW-0067">ATP-binding</keyword>
<dbReference type="InterPro" id="IPR014001">
    <property type="entry name" value="Helicase_ATP-bd"/>
</dbReference>
<dbReference type="OrthoDB" id="143059at2"/>
<keyword evidence="5" id="KW-0378">Hydrolase</keyword>
<dbReference type="Gene3D" id="3.40.50.300">
    <property type="entry name" value="P-loop containing nucleotide triphosphate hydrolases"/>
    <property type="match status" value="2"/>
</dbReference>
<dbReference type="PROSITE" id="PS51192">
    <property type="entry name" value="HELICASE_ATP_BIND_1"/>
    <property type="match status" value="1"/>
</dbReference>
<dbReference type="SMART" id="SM00487">
    <property type="entry name" value="DEXDc"/>
    <property type="match status" value="1"/>
</dbReference>
<dbReference type="NCBIfam" id="TIGR03817">
    <property type="entry name" value="DECH_helic"/>
    <property type="match status" value="1"/>
</dbReference>
<gene>
    <name evidence="5" type="ORF">SAMN05443377_10986</name>
</gene>
<feature type="domain" description="Helicase ATP-binding" evidence="3">
    <location>
        <begin position="80"/>
        <end position="293"/>
    </location>
</feature>
<dbReference type="Pfam" id="PF00270">
    <property type="entry name" value="DEAD"/>
    <property type="match status" value="1"/>
</dbReference>
<protein>
    <submittedName>
        <fullName evidence="5">DEAD/DEAH box helicase domain-containing protein</fullName>
    </submittedName>
</protein>
<dbReference type="InterPro" id="IPR001650">
    <property type="entry name" value="Helicase_C-like"/>
</dbReference>
<dbReference type="GO" id="GO:0036297">
    <property type="term" value="P:interstrand cross-link repair"/>
    <property type="evidence" value="ECO:0007669"/>
    <property type="project" value="TreeGrafter"/>
</dbReference>
<keyword evidence="5" id="KW-0347">Helicase</keyword>
<sequence length="797" mass="85941">MSGQPITGGEIEHVNNNGVQNGRVAIPEWLARDPAVVHVDHRAAVAGQQAPWPRWLPSRCVESIRSGGIERPWLHQVRVAELVHDHRHVAVCTPTASGKTLGYLMPIMAATLGAIQPCATLGATQPGANRRASAPSRQRQLSARAALGLSARPTALYLAPTKALAHDQQRVARSLGPAGWQVSALDGDSDPAERRLAREQASFVLTNPDMLHHSILPHHARWSRLLGSLGVVVVDEAHRYRGVFGAQVACVLRRLRRLCALYGADPVFVISSATASEAGASGAALIGEDGAVAVVDEDTSPHPARDVVLWRPQTETGTESARLMARLVDAGCQTIAFVASRAGSEVMAVRARELLHSASAIRSYRSGYLAQDRRMIEQDLQNGSVRGVCATNALELGVDITGMDAVLICGFPGTLAAMWQQAGRAGRGDHDALVVIFQRDDPLDAYLFDHPDLIFRAPVEKTVLFPHNPHVLGPQLAAAAQESPLASQDSRWFGPSMAGLCDGLCAAGLLRRRPTGWFWPRPERAVDAIDLRGTGGKPLDIVEDGPGTVIGQVSLEDADRTVFPGAVYLHQGEHYLVDEMLPDQRQALVHRERPGYVTQPRTLTQAHLMREDAHQAFGCTRMSVGDIELSTQVIGYLRRDEWSGQVWDENPLDLPVHTMVTKGVWWTVPHQLARRLEMTAVDLGNAAHAVEHTAIGLLPAFAPCDRWDIGGVSMVVHPDTGACTVIVHDGQPGGSGFARRGFEVADRWMGATLDRLTNCSCANGCPACIVSPKCGNANQHLDKDAGRTLLAAVLGRN</sequence>
<evidence type="ECO:0000256" key="2">
    <source>
        <dbReference type="ARBA" id="ARBA00022840"/>
    </source>
</evidence>
<evidence type="ECO:0000313" key="6">
    <source>
        <dbReference type="Proteomes" id="UP000198815"/>
    </source>
</evidence>
<evidence type="ECO:0000259" key="4">
    <source>
        <dbReference type="PROSITE" id="PS51194"/>
    </source>
</evidence>